<dbReference type="OrthoDB" id="6234217at2759"/>
<feature type="domain" description="G-protein coupled receptors family 1 profile" evidence="10">
    <location>
        <begin position="45"/>
        <end position="383"/>
    </location>
</feature>
<evidence type="ECO:0000256" key="8">
    <source>
        <dbReference type="SAM" id="MobiDB-lite"/>
    </source>
</evidence>
<evidence type="ECO:0000256" key="5">
    <source>
        <dbReference type="ARBA" id="ARBA00023136"/>
    </source>
</evidence>
<feature type="transmembrane region" description="Helical" evidence="9">
    <location>
        <begin position="66"/>
        <end position="93"/>
    </location>
</feature>
<feature type="transmembrane region" description="Helical" evidence="9">
    <location>
        <begin position="33"/>
        <end position="54"/>
    </location>
</feature>
<dbReference type="WBParaSite" id="HDID_0000493201-mRNA-1">
    <property type="protein sequence ID" value="HDID_0000493201-mRNA-1"/>
    <property type="gene ID" value="HDID_0000493201"/>
</dbReference>
<gene>
    <name evidence="11" type="ORF">HDID_LOCUS4930</name>
    <name evidence="12" type="ORF">WMSIL1_LOCUS10455</name>
</gene>
<dbReference type="GO" id="GO:0005886">
    <property type="term" value="C:plasma membrane"/>
    <property type="evidence" value="ECO:0007669"/>
    <property type="project" value="TreeGrafter"/>
</dbReference>
<dbReference type="SUPFAM" id="SSF81321">
    <property type="entry name" value="Family A G protein-coupled receptor-like"/>
    <property type="match status" value="1"/>
</dbReference>
<sequence>MNVSNISGAVVGNSTRSPYEYLYGELCKYYLTWYLPLTIVVGVMGTLFSLFFLFCSKLFQSSMLLWLSSICIGDFFILILEGVWILLKVWFGYDIRDQNDVICKIHKFSSNYAFYWSAYMQSALSVQRAYLVFKPLHARGRGGVSKRHVIAWIIISLALIIPVSPYFLYWKLIKGDCDPIEDIFHFMTLCDLIIWGIIPLLIMIISTIMICLNMAKLGNKFKRRRIKSTTWKRNISVLTSPGAINVLQRRNLSTPSIMFTRSKSVTNSQSLSSGFLDQLHLPECKQSESLSSQSHPSPPKLTRQPTEQSSGRHNAPDNFGHVTRLLICMNITYMTSTFPLLIYFMFRNFGSKRFIIDEHLHRFCYYLFRSFCFLNSCTNWIFYCLVGKLFRKEANHIIRMCLGLEGKKCKRNLSNQSGKLPVTKMPILRTPLVSQQNSPVKRMRSISAVDIQRAVSKIPHR</sequence>
<dbReference type="AlphaFoldDB" id="A0A0R3SJ17"/>
<evidence type="ECO:0000256" key="9">
    <source>
        <dbReference type="SAM" id="Phobius"/>
    </source>
</evidence>
<keyword evidence="3 9" id="KW-1133">Transmembrane helix</keyword>
<evidence type="ECO:0000259" key="10">
    <source>
        <dbReference type="PROSITE" id="PS50262"/>
    </source>
</evidence>
<reference evidence="15" key="1">
    <citation type="submission" date="2017-02" db="UniProtKB">
        <authorList>
            <consortium name="WormBaseParasite"/>
        </authorList>
    </citation>
    <scope>IDENTIFICATION</scope>
</reference>
<evidence type="ECO:0000256" key="1">
    <source>
        <dbReference type="ARBA" id="ARBA00004141"/>
    </source>
</evidence>
<dbReference type="PANTHER" id="PTHR45695">
    <property type="entry name" value="LEUCOKININ RECEPTOR-RELATED"/>
    <property type="match status" value="1"/>
</dbReference>
<comment type="subcellular location">
    <subcellularLocation>
        <location evidence="1">Membrane</location>
        <topology evidence="1">Multi-pass membrane protein</topology>
    </subcellularLocation>
</comment>
<dbReference type="STRING" id="6216.A0A0R3SJ17"/>
<keyword evidence="2 9" id="KW-0812">Transmembrane</keyword>
<keyword evidence="6" id="KW-0675">Receptor</keyword>
<evidence type="ECO:0000256" key="2">
    <source>
        <dbReference type="ARBA" id="ARBA00022692"/>
    </source>
</evidence>
<keyword evidence="7" id="KW-0807">Transducer</keyword>
<reference evidence="11 13" key="2">
    <citation type="submission" date="2018-11" db="EMBL/GenBank/DDBJ databases">
        <authorList>
            <consortium name="Pathogen Informatics"/>
        </authorList>
    </citation>
    <scope>NUCLEOTIDE SEQUENCE [LARGE SCALE GENOMIC DNA]</scope>
</reference>
<evidence type="ECO:0000313" key="15">
    <source>
        <dbReference type="WBParaSite" id="HDID_0000493201-mRNA-1"/>
    </source>
</evidence>
<feature type="region of interest" description="Disordered" evidence="8">
    <location>
        <begin position="288"/>
        <end position="316"/>
    </location>
</feature>
<accession>A0A0R3SJ17</accession>
<keyword evidence="5 9" id="KW-0472">Membrane</keyword>
<dbReference type="EMBL" id="UYSG01002153">
    <property type="protein sequence ID" value="VDL57248.1"/>
    <property type="molecule type" value="Genomic_DNA"/>
</dbReference>
<feature type="transmembrane region" description="Helical" evidence="9">
    <location>
        <begin position="325"/>
        <end position="346"/>
    </location>
</feature>
<name>A0A0R3SJ17_HYMDI</name>
<dbReference type="Gene3D" id="1.20.1070.10">
    <property type="entry name" value="Rhodopsin 7-helix transmembrane proteins"/>
    <property type="match status" value="1"/>
</dbReference>
<feature type="transmembrane region" description="Helical" evidence="9">
    <location>
        <begin position="192"/>
        <end position="215"/>
    </location>
</feature>
<keyword evidence="4" id="KW-0297">G-protein coupled receptor</keyword>
<dbReference type="Proteomes" id="UP000321570">
    <property type="component" value="Unassembled WGS sequence"/>
</dbReference>
<dbReference type="CDD" id="cd00637">
    <property type="entry name" value="7tm_classA_rhodopsin-like"/>
    <property type="match status" value="1"/>
</dbReference>
<keyword evidence="14" id="KW-1185">Reference proteome</keyword>
<organism evidence="15">
    <name type="scientific">Hymenolepis diminuta</name>
    <name type="common">Rat tapeworm</name>
    <dbReference type="NCBI Taxonomy" id="6216"/>
    <lineage>
        <taxon>Eukaryota</taxon>
        <taxon>Metazoa</taxon>
        <taxon>Spiralia</taxon>
        <taxon>Lophotrochozoa</taxon>
        <taxon>Platyhelminthes</taxon>
        <taxon>Cestoda</taxon>
        <taxon>Eucestoda</taxon>
        <taxon>Cyclophyllidea</taxon>
        <taxon>Hymenolepididae</taxon>
        <taxon>Hymenolepis</taxon>
    </lineage>
</organism>
<dbReference type="PROSITE" id="PS50262">
    <property type="entry name" value="G_PROTEIN_RECEP_F1_2"/>
    <property type="match status" value="1"/>
</dbReference>
<evidence type="ECO:0000256" key="3">
    <source>
        <dbReference type="ARBA" id="ARBA00022989"/>
    </source>
</evidence>
<dbReference type="PANTHER" id="PTHR45695:SF15">
    <property type="entry name" value="OPSIN RH2"/>
    <property type="match status" value="1"/>
</dbReference>
<reference evidence="12 14" key="3">
    <citation type="submission" date="2019-07" db="EMBL/GenBank/DDBJ databases">
        <authorList>
            <person name="Jastrzebski P J."/>
            <person name="Paukszto L."/>
            <person name="Jastrzebski P J."/>
        </authorList>
    </citation>
    <scope>NUCLEOTIDE SEQUENCE [LARGE SCALE GENOMIC DNA]</scope>
    <source>
        <strain evidence="12 14">WMS-il1</strain>
    </source>
</reference>
<dbReference type="InterPro" id="IPR000276">
    <property type="entry name" value="GPCR_Rhodpsn"/>
</dbReference>
<evidence type="ECO:0000313" key="11">
    <source>
        <dbReference type="EMBL" id="VDL57248.1"/>
    </source>
</evidence>
<evidence type="ECO:0000313" key="14">
    <source>
        <dbReference type="Proteomes" id="UP000321570"/>
    </source>
</evidence>
<feature type="compositionally biased region" description="Polar residues" evidence="8">
    <location>
        <begin position="303"/>
        <end position="312"/>
    </location>
</feature>
<protein>
    <submittedName>
        <fullName evidence="15">G_PROTEIN_RECEP_F1_2 domain-containing protein</fullName>
    </submittedName>
</protein>
<evidence type="ECO:0000256" key="4">
    <source>
        <dbReference type="ARBA" id="ARBA00023040"/>
    </source>
</evidence>
<evidence type="ECO:0000256" key="6">
    <source>
        <dbReference type="ARBA" id="ARBA00023170"/>
    </source>
</evidence>
<feature type="transmembrane region" description="Helical" evidence="9">
    <location>
        <begin position="149"/>
        <end position="172"/>
    </location>
</feature>
<dbReference type="GO" id="GO:0004930">
    <property type="term" value="F:G protein-coupled receptor activity"/>
    <property type="evidence" value="ECO:0007669"/>
    <property type="project" value="UniProtKB-KW"/>
</dbReference>
<evidence type="ECO:0000256" key="7">
    <source>
        <dbReference type="ARBA" id="ARBA00023224"/>
    </source>
</evidence>
<dbReference type="Pfam" id="PF00001">
    <property type="entry name" value="7tm_1"/>
    <property type="match status" value="1"/>
</dbReference>
<evidence type="ECO:0000313" key="13">
    <source>
        <dbReference type="Proteomes" id="UP000274504"/>
    </source>
</evidence>
<dbReference type="Proteomes" id="UP000274504">
    <property type="component" value="Unassembled WGS sequence"/>
</dbReference>
<proteinExistence type="predicted"/>
<feature type="transmembrane region" description="Helical" evidence="9">
    <location>
        <begin position="366"/>
        <end position="390"/>
    </location>
</feature>
<evidence type="ECO:0000313" key="12">
    <source>
        <dbReference type="EMBL" id="VUZ51632.1"/>
    </source>
</evidence>
<dbReference type="EMBL" id="CABIJS010000444">
    <property type="protein sequence ID" value="VUZ51632.1"/>
    <property type="molecule type" value="Genomic_DNA"/>
</dbReference>
<dbReference type="InterPro" id="IPR017452">
    <property type="entry name" value="GPCR_Rhodpsn_7TM"/>
</dbReference>